<evidence type="ECO:0000313" key="5">
    <source>
        <dbReference type="EMBL" id="EQD39054.1"/>
    </source>
</evidence>
<protein>
    <submittedName>
        <fullName evidence="5">NUDIX hydrolase</fullName>
    </submittedName>
</protein>
<dbReference type="Gene3D" id="3.90.79.20">
    <property type="match status" value="1"/>
</dbReference>
<organism evidence="5">
    <name type="scientific">mine drainage metagenome</name>
    <dbReference type="NCBI Taxonomy" id="410659"/>
    <lineage>
        <taxon>unclassified sequences</taxon>
        <taxon>metagenomes</taxon>
        <taxon>ecological metagenomes</taxon>
    </lineage>
</organism>
<dbReference type="PANTHER" id="PTHR42904:SF6">
    <property type="entry name" value="NAD-CAPPED RNA HYDROLASE NUDT12"/>
    <property type="match status" value="1"/>
</dbReference>
<dbReference type="InterPro" id="IPR015376">
    <property type="entry name" value="Znr_NADH_PPase"/>
</dbReference>
<evidence type="ECO:0000259" key="3">
    <source>
        <dbReference type="Pfam" id="PF09296"/>
    </source>
</evidence>
<gene>
    <name evidence="5" type="ORF">B1A_17026</name>
</gene>
<reference evidence="5" key="1">
    <citation type="submission" date="2013-08" db="EMBL/GenBank/DDBJ databases">
        <authorList>
            <person name="Mendez C."/>
            <person name="Richter M."/>
            <person name="Ferrer M."/>
            <person name="Sanchez J."/>
        </authorList>
    </citation>
    <scope>NUCLEOTIDE SEQUENCE</scope>
</reference>
<evidence type="ECO:0000259" key="4">
    <source>
        <dbReference type="Pfam" id="PF09297"/>
    </source>
</evidence>
<dbReference type="GO" id="GO:0005829">
    <property type="term" value="C:cytosol"/>
    <property type="evidence" value="ECO:0007669"/>
    <property type="project" value="TreeGrafter"/>
</dbReference>
<comment type="cofactor">
    <cofactor evidence="1">
        <name>Mg(2+)</name>
        <dbReference type="ChEBI" id="CHEBI:18420"/>
    </cofactor>
</comment>
<dbReference type="InterPro" id="IPR015375">
    <property type="entry name" value="NADH_PPase-like_N"/>
</dbReference>
<name>T1ADK4_9ZZZZ</name>
<comment type="caution">
    <text evidence="5">The sequence shown here is derived from an EMBL/GenBank/DDBJ whole genome shotgun (WGS) entry which is preliminary data.</text>
</comment>
<accession>T1ADK4</accession>
<dbReference type="InterPro" id="IPR015797">
    <property type="entry name" value="NUDIX_hydrolase-like_dom_sf"/>
</dbReference>
<feature type="domain" description="NADH pyrophosphatase-like N-terminal" evidence="3">
    <location>
        <begin position="37"/>
        <end position="131"/>
    </location>
</feature>
<evidence type="ECO:0000256" key="1">
    <source>
        <dbReference type="ARBA" id="ARBA00001946"/>
    </source>
</evidence>
<dbReference type="GO" id="GO:0035529">
    <property type="term" value="F:NADH pyrophosphatase activity"/>
    <property type="evidence" value="ECO:0007669"/>
    <property type="project" value="TreeGrafter"/>
</dbReference>
<evidence type="ECO:0000256" key="2">
    <source>
        <dbReference type="ARBA" id="ARBA00022801"/>
    </source>
</evidence>
<dbReference type="GO" id="GO:0019677">
    <property type="term" value="P:NAD+ catabolic process"/>
    <property type="evidence" value="ECO:0007669"/>
    <property type="project" value="TreeGrafter"/>
</dbReference>
<dbReference type="GO" id="GO:0006742">
    <property type="term" value="P:NADP+ catabolic process"/>
    <property type="evidence" value="ECO:0007669"/>
    <property type="project" value="TreeGrafter"/>
</dbReference>
<keyword evidence="2 5" id="KW-0378">Hydrolase</keyword>
<sequence length="184" mass="20247">MLARPTFFSGAYLDRRTEAREQTDWLDSALADPHTQFLLVRDSTQLLFGGPESRIAFVSGRHPAVAAAEARQFVLLGWFRQRRCVLLMLAPEWQDIDLPEGAGFQELRALSPQLAPEEAGLAACARALSIWRGRQRYCGVCGAPTMPARAGHSVVCTNKGCGHEFFPRLEPAIIVLVTDGARAL</sequence>
<reference evidence="5" key="2">
    <citation type="journal article" date="2014" name="ISME J.">
        <title>Microbial stratification in low pH oxic and suboxic macroscopic growths along an acid mine drainage.</title>
        <authorList>
            <person name="Mendez-Garcia C."/>
            <person name="Mesa V."/>
            <person name="Sprenger R.R."/>
            <person name="Richter M."/>
            <person name="Diez M.S."/>
            <person name="Solano J."/>
            <person name="Bargiela R."/>
            <person name="Golyshina O.V."/>
            <person name="Manteca A."/>
            <person name="Ramos J.L."/>
            <person name="Gallego J.R."/>
            <person name="Llorente I."/>
            <person name="Martins Dos Santos V.A."/>
            <person name="Jensen O.N."/>
            <person name="Pelaez A.I."/>
            <person name="Sanchez J."/>
            <person name="Ferrer M."/>
        </authorList>
    </citation>
    <scope>NUCLEOTIDE SEQUENCE</scope>
</reference>
<dbReference type="EMBL" id="AUZX01012519">
    <property type="protein sequence ID" value="EQD39054.1"/>
    <property type="molecule type" value="Genomic_DNA"/>
</dbReference>
<dbReference type="PANTHER" id="PTHR42904">
    <property type="entry name" value="NUDIX HYDROLASE, NUDC SUBFAMILY"/>
    <property type="match status" value="1"/>
</dbReference>
<feature type="non-terminal residue" evidence="5">
    <location>
        <position position="184"/>
    </location>
</feature>
<dbReference type="InterPro" id="IPR050241">
    <property type="entry name" value="NAD-cap_RNA_hydrolase_NudC"/>
</dbReference>
<dbReference type="Pfam" id="PF09297">
    <property type="entry name" value="Zn_ribbon_NUD"/>
    <property type="match status" value="1"/>
</dbReference>
<feature type="domain" description="Zinc ribbon NADH pyrophosphatase" evidence="4">
    <location>
        <begin position="134"/>
        <end position="166"/>
    </location>
</feature>
<dbReference type="AlphaFoldDB" id="T1ADK4"/>
<dbReference type="GO" id="GO:0046872">
    <property type="term" value="F:metal ion binding"/>
    <property type="evidence" value="ECO:0007669"/>
    <property type="project" value="InterPro"/>
</dbReference>
<dbReference type="SUPFAM" id="SSF55811">
    <property type="entry name" value="Nudix"/>
    <property type="match status" value="1"/>
</dbReference>
<dbReference type="Pfam" id="PF09296">
    <property type="entry name" value="NUDIX-like"/>
    <property type="match status" value="1"/>
</dbReference>
<dbReference type="GO" id="GO:0005777">
    <property type="term" value="C:peroxisome"/>
    <property type="evidence" value="ECO:0007669"/>
    <property type="project" value="TreeGrafter"/>
</dbReference>
<proteinExistence type="predicted"/>